<evidence type="ECO:0000256" key="3">
    <source>
        <dbReference type="ARBA" id="ARBA00022679"/>
    </source>
</evidence>
<evidence type="ECO:0000256" key="1">
    <source>
        <dbReference type="ARBA" id="ARBA00007737"/>
    </source>
</evidence>
<keyword evidence="5" id="KW-0119">Carbohydrate metabolism</keyword>
<evidence type="ECO:0000256" key="2">
    <source>
        <dbReference type="ARBA" id="ARBA00022676"/>
    </source>
</evidence>
<feature type="transmembrane region" description="Helical" evidence="8">
    <location>
        <begin position="7"/>
        <end position="25"/>
    </location>
</feature>
<dbReference type="GO" id="GO:0016757">
    <property type="term" value="F:glycosyltransferase activity"/>
    <property type="evidence" value="ECO:0007669"/>
    <property type="project" value="UniProtKB-KW"/>
</dbReference>
<keyword evidence="3" id="KW-0808">Transferase</keyword>
<dbReference type="PANTHER" id="PTHR31288:SF5">
    <property type="entry name" value="PROTEIN MANNAN SYNTHESIS-RELATED 1"/>
    <property type="match status" value="1"/>
</dbReference>
<organism evidence="9 10">
    <name type="scientific">Riccia fluitans</name>
    <dbReference type="NCBI Taxonomy" id="41844"/>
    <lineage>
        <taxon>Eukaryota</taxon>
        <taxon>Viridiplantae</taxon>
        <taxon>Streptophyta</taxon>
        <taxon>Embryophyta</taxon>
        <taxon>Marchantiophyta</taxon>
        <taxon>Marchantiopsida</taxon>
        <taxon>Marchantiidae</taxon>
        <taxon>Marchantiales</taxon>
        <taxon>Ricciaceae</taxon>
        <taxon>Riccia</taxon>
    </lineage>
</organism>
<dbReference type="CDD" id="cd11299">
    <property type="entry name" value="O-FucT_plant"/>
    <property type="match status" value="1"/>
</dbReference>
<evidence type="ECO:0000256" key="7">
    <source>
        <dbReference type="SAM" id="MobiDB-lite"/>
    </source>
</evidence>
<dbReference type="Pfam" id="PF10250">
    <property type="entry name" value="O-FucT"/>
    <property type="match status" value="1"/>
</dbReference>
<keyword evidence="4" id="KW-0294">Fucose metabolism</keyword>
<feature type="compositionally biased region" description="Polar residues" evidence="7">
    <location>
        <begin position="41"/>
        <end position="56"/>
    </location>
</feature>
<evidence type="ECO:0000256" key="5">
    <source>
        <dbReference type="ARBA" id="ARBA00023277"/>
    </source>
</evidence>
<evidence type="ECO:0000313" key="9">
    <source>
        <dbReference type="EMBL" id="KAL2643285.1"/>
    </source>
</evidence>
<name>A0ABD1Z6D9_9MARC</name>
<sequence length="463" mass="52325">MGNIQRTIIGLSVLGLMVLLLNMFGNRPPPLAYNRALSSAAEDSQPSSTHESQSQRGWYVPKQLPVDKNLETRLWGKPGSVMEPCWSKRLQKQAEKTDKAWGYVVITCSNGPHNHRAQIADAVVVAFQLGATLVLPNVKEAQKEPNSRFDDIYNVRNFISSLEGVVRVVGQLPKNVAKANKTITSIPLKVSREYIEEKLRPVLRENRVIYLGSFLSSLKNEKEDPELTAVRCLVMYKALDFVLLIQKLGNRLLNRMREAAPKSAANRFLAIDLQVDLLRHKTCNATIAKKKRCLEPTEVGLFLQKLGYPSETAIYLTQSRWEPVLDSLQEMYPNVHTKEYNMPFNEENQYLFSGKTQFEQAIDFYVCSRADVFVPTVPGVFYAHVSGVRISEGFDHILVPSIKRKSGSTELQISGAVSPYVDKKTHPVYNCFCESSLKMTSVEVSKLSREKREGRRKKSDKDV</sequence>
<keyword evidence="8" id="KW-1133">Transmembrane helix</keyword>
<comment type="caution">
    <text evidence="9">The sequence shown here is derived from an EMBL/GenBank/DDBJ whole genome shotgun (WGS) entry which is preliminary data.</text>
</comment>
<keyword evidence="8" id="KW-0812">Transmembrane</keyword>
<accession>A0ABD1Z6D9</accession>
<dbReference type="InterPro" id="IPR019378">
    <property type="entry name" value="GDP-Fuc_O-FucTrfase"/>
</dbReference>
<keyword evidence="8" id="KW-0472">Membrane</keyword>
<gene>
    <name evidence="9" type="ORF">R1flu_010872</name>
</gene>
<proteinExistence type="inferred from homology"/>
<keyword evidence="2" id="KW-0328">Glycosyltransferase</keyword>
<comment type="similarity">
    <text evidence="1">Belongs to the glycosyltransferase GT106 family.</text>
</comment>
<dbReference type="Proteomes" id="UP001605036">
    <property type="component" value="Unassembled WGS sequence"/>
</dbReference>
<evidence type="ECO:0000256" key="4">
    <source>
        <dbReference type="ARBA" id="ARBA00023253"/>
    </source>
</evidence>
<evidence type="ECO:0000256" key="6">
    <source>
        <dbReference type="ARBA" id="ARBA00030350"/>
    </source>
</evidence>
<dbReference type="AlphaFoldDB" id="A0ABD1Z6D9"/>
<dbReference type="EMBL" id="JBHFFA010000002">
    <property type="protein sequence ID" value="KAL2643285.1"/>
    <property type="molecule type" value="Genomic_DNA"/>
</dbReference>
<dbReference type="GO" id="GO:0006004">
    <property type="term" value="P:fucose metabolic process"/>
    <property type="evidence" value="ECO:0007669"/>
    <property type="project" value="UniProtKB-KW"/>
</dbReference>
<evidence type="ECO:0000313" key="10">
    <source>
        <dbReference type="Proteomes" id="UP001605036"/>
    </source>
</evidence>
<dbReference type="InterPro" id="IPR024709">
    <property type="entry name" value="FucosylTrfase_pln"/>
</dbReference>
<protein>
    <recommendedName>
        <fullName evidence="6">O-fucosyltransferase family protein</fullName>
    </recommendedName>
</protein>
<keyword evidence="10" id="KW-1185">Reference proteome</keyword>
<feature type="region of interest" description="Disordered" evidence="7">
    <location>
        <begin position="36"/>
        <end position="58"/>
    </location>
</feature>
<dbReference type="PIRSF" id="PIRSF009360">
    <property type="entry name" value="UCP009360"/>
    <property type="match status" value="1"/>
</dbReference>
<reference evidence="9 10" key="1">
    <citation type="submission" date="2024-09" db="EMBL/GenBank/DDBJ databases">
        <title>Chromosome-scale assembly of Riccia fluitans.</title>
        <authorList>
            <person name="Paukszto L."/>
            <person name="Sawicki J."/>
            <person name="Karawczyk K."/>
            <person name="Piernik-Szablinska J."/>
            <person name="Szczecinska M."/>
            <person name="Mazdziarz M."/>
        </authorList>
    </citation>
    <scope>NUCLEOTIDE SEQUENCE [LARGE SCALE GENOMIC DNA]</scope>
    <source>
        <strain evidence="9">Rf_01</strain>
        <tissue evidence="9">Aerial parts of the thallus</tissue>
    </source>
</reference>
<evidence type="ECO:0000256" key="8">
    <source>
        <dbReference type="SAM" id="Phobius"/>
    </source>
</evidence>
<dbReference type="PANTHER" id="PTHR31288">
    <property type="entry name" value="O-FUCOSYLTRANSFERASE FAMILY PROTEIN"/>
    <property type="match status" value="1"/>
</dbReference>